<gene>
    <name evidence="1" type="ORF">DL240_10350</name>
</gene>
<evidence type="ECO:0000313" key="1">
    <source>
        <dbReference type="EMBL" id="RAL22245.1"/>
    </source>
</evidence>
<dbReference type="OrthoDB" id="5512532at2"/>
<keyword evidence="2" id="KW-1185">Reference proteome</keyword>
<comment type="caution">
    <text evidence="1">The sequence shown here is derived from an EMBL/GenBank/DDBJ whole genome shotgun (WGS) entry which is preliminary data.</text>
</comment>
<proteinExistence type="predicted"/>
<dbReference type="RefSeq" id="WP_111729816.1">
    <property type="nucleotide sequence ID" value="NZ_QHKO01000004.1"/>
</dbReference>
<reference evidence="1 2" key="1">
    <citation type="submission" date="2018-05" db="EMBL/GenBank/DDBJ databases">
        <title>Lujinxingia marina gen. nov. sp. nov., a new facultative anaerobic member of the class Deltaproteobacteria, and proposal of Lujinxingaceae fam. nov.</title>
        <authorList>
            <person name="Li C.-M."/>
        </authorList>
    </citation>
    <scope>NUCLEOTIDE SEQUENCE [LARGE SCALE GENOMIC DNA]</scope>
    <source>
        <strain evidence="1 2">B210</strain>
    </source>
</reference>
<protein>
    <submittedName>
        <fullName evidence="1">Uncharacterized protein</fullName>
    </submittedName>
</protein>
<evidence type="ECO:0000313" key="2">
    <source>
        <dbReference type="Proteomes" id="UP000249169"/>
    </source>
</evidence>
<dbReference type="EMBL" id="QHKO01000004">
    <property type="protein sequence ID" value="RAL22245.1"/>
    <property type="molecule type" value="Genomic_DNA"/>
</dbReference>
<dbReference type="AlphaFoldDB" id="A0A328C8J2"/>
<organism evidence="1 2">
    <name type="scientific">Lujinxingia litoralis</name>
    <dbReference type="NCBI Taxonomy" id="2211119"/>
    <lineage>
        <taxon>Bacteria</taxon>
        <taxon>Deltaproteobacteria</taxon>
        <taxon>Bradymonadales</taxon>
        <taxon>Lujinxingiaceae</taxon>
        <taxon>Lujinxingia</taxon>
    </lineage>
</organism>
<sequence length="118" mass="13412">MAKKTPMQRVKEEYGSKEALAEKVLGVLDRPEDEEAVAAFENNVKTMSNRKLLRLWDAHQLMTSKFGTKAKLVDAITNARFKGGNEDYARKLGTFTLPRLLDVARQHNLIKISELPRL</sequence>
<dbReference type="Proteomes" id="UP000249169">
    <property type="component" value="Unassembled WGS sequence"/>
</dbReference>
<name>A0A328C8J2_9DELT</name>
<accession>A0A328C8J2</accession>